<organism evidence="2 3">
    <name type="scientific">Phocaeicola coprocola</name>
    <dbReference type="NCBI Taxonomy" id="310298"/>
    <lineage>
        <taxon>Bacteria</taxon>
        <taxon>Pseudomonadati</taxon>
        <taxon>Bacteroidota</taxon>
        <taxon>Bacteroidia</taxon>
        <taxon>Bacteroidales</taxon>
        <taxon>Bacteroidaceae</taxon>
        <taxon>Phocaeicola</taxon>
    </lineage>
</organism>
<dbReference type="Proteomes" id="UP000285864">
    <property type="component" value="Unassembled WGS sequence"/>
</dbReference>
<feature type="transmembrane region" description="Helical" evidence="1">
    <location>
        <begin position="119"/>
        <end position="138"/>
    </location>
</feature>
<keyword evidence="3" id="KW-1185">Reference proteome</keyword>
<dbReference type="AlphaFoldDB" id="A0A412G797"/>
<comment type="caution">
    <text evidence="2">The sequence shown here is derived from an EMBL/GenBank/DDBJ whole genome shotgun (WGS) entry which is preliminary data.</text>
</comment>
<evidence type="ECO:0000256" key="1">
    <source>
        <dbReference type="SAM" id="Phobius"/>
    </source>
</evidence>
<keyword evidence="1" id="KW-1133">Transmembrane helix</keyword>
<keyword evidence="1" id="KW-0472">Membrane</keyword>
<keyword evidence="1" id="KW-0812">Transmembrane</keyword>
<sequence>MKMRTIFIYMLLDDLKIKICNDALSYIHRNDDYVRESTLDDYLEKIYKEQYSRKMSYTILDTILIKRYQLIERIGNNITLTHKGIEVACSTDGIKGYIEDLRQKVIDDKKIAKLKIRSTTAATIASVVGVISFFINITSGNNKIKYIFCFIGAFILGVLLSDPAKNLVKRLLKEE</sequence>
<name>A0A412G797_9BACT</name>
<dbReference type="EMBL" id="QRUU01000153">
    <property type="protein sequence ID" value="RGR87986.1"/>
    <property type="molecule type" value="Genomic_DNA"/>
</dbReference>
<protein>
    <submittedName>
        <fullName evidence="2">Uncharacterized protein</fullName>
    </submittedName>
</protein>
<evidence type="ECO:0000313" key="3">
    <source>
        <dbReference type="Proteomes" id="UP000285864"/>
    </source>
</evidence>
<accession>A0A412G797</accession>
<reference evidence="2 3" key="1">
    <citation type="submission" date="2018-08" db="EMBL/GenBank/DDBJ databases">
        <title>A genome reference for cultivated species of the human gut microbiota.</title>
        <authorList>
            <person name="Zou Y."/>
            <person name="Xue W."/>
            <person name="Luo G."/>
        </authorList>
    </citation>
    <scope>NUCLEOTIDE SEQUENCE [LARGE SCALE GENOMIC DNA]</scope>
    <source>
        <strain evidence="2 3">AF24-2</strain>
    </source>
</reference>
<evidence type="ECO:0000313" key="2">
    <source>
        <dbReference type="EMBL" id="RGR87986.1"/>
    </source>
</evidence>
<gene>
    <name evidence="2" type="ORF">DWY20_14705</name>
</gene>
<proteinExistence type="predicted"/>
<feature type="transmembrane region" description="Helical" evidence="1">
    <location>
        <begin position="144"/>
        <end position="161"/>
    </location>
</feature>